<dbReference type="PANTHER" id="PTHR47797:SF5">
    <property type="entry name" value="CELLOBIOSE DEHYDROGENASE CYTOCHROME DOMAIN-CONTAINING PROTEIN"/>
    <property type="match status" value="1"/>
</dbReference>
<organism evidence="3 4">
    <name type="scientific">Diplogelasinospora grovesii</name>
    <dbReference type="NCBI Taxonomy" id="303347"/>
    <lineage>
        <taxon>Eukaryota</taxon>
        <taxon>Fungi</taxon>
        <taxon>Dikarya</taxon>
        <taxon>Ascomycota</taxon>
        <taxon>Pezizomycotina</taxon>
        <taxon>Sordariomycetes</taxon>
        <taxon>Sordariomycetidae</taxon>
        <taxon>Sordariales</taxon>
        <taxon>Diplogelasinosporaceae</taxon>
        <taxon>Diplogelasinospora</taxon>
    </lineage>
</organism>
<feature type="signal peptide" evidence="1">
    <location>
        <begin position="1"/>
        <end position="24"/>
    </location>
</feature>
<dbReference type="CDD" id="cd09630">
    <property type="entry name" value="CDH_like_cytochrome"/>
    <property type="match status" value="1"/>
</dbReference>
<feature type="chain" id="PRO_5043011556" evidence="1">
    <location>
        <begin position="25"/>
        <end position="227"/>
    </location>
</feature>
<reference evidence="4" key="1">
    <citation type="journal article" date="2023" name="Mol. Phylogenet. Evol.">
        <title>Genome-scale phylogeny and comparative genomics of the fungal order Sordariales.</title>
        <authorList>
            <person name="Hensen N."/>
            <person name="Bonometti L."/>
            <person name="Westerberg I."/>
            <person name="Brannstrom I.O."/>
            <person name="Guillou S."/>
            <person name="Cros-Aarteil S."/>
            <person name="Calhoun S."/>
            <person name="Haridas S."/>
            <person name="Kuo A."/>
            <person name="Mondo S."/>
            <person name="Pangilinan J."/>
            <person name="Riley R."/>
            <person name="LaButti K."/>
            <person name="Andreopoulos B."/>
            <person name="Lipzen A."/>
            <person name="Chen C."/>
            <person name="Yan M."/>
            <person name="Daum C."/>
            <person name="Ng V."/>
            <person name="Clum A."/>
            <person name="Steindorff A."/>
            <person name="Ohm R.A."/>
            <person name="Martin F."/>
            <person name="Silar P."/>
            <person name="Natvig D.O."/>
            <person name="Lalanne C."/>
            <person name="Gautier V."/>
            <person name="Ament-Velasquez S.L."/>
            <person name="Kruys A."/>
            <person name="Hutchinson M.I."/>
            <person name="Powell A.J."/>
            <person name="Barry K."/>
            <person name="Miller A.N."/>
            <person name="Grigoriev I.V."/>
            <person name="Debuchy R."/>
            <person name="Gladieux P."/>
            <person name="Hiltunen Thoren M."/>
            <person name="Johannesson H."/>
        </authorList>
    </citation>
    <scope>NUCLEOTIDE SEQUENCE [LARGE SCALE GENOMIC DNA]</scope>
    <source>
        <strain evidence="4">CBS 340.73</strain>
    </source>
</reference>
<accession>A0AAN6MXH5</accession>
<sequence length="227" mass="23677">MIGGGLHVYITLVALLLSRAYVHALAVPADLETREAGSKYCTTSGSASICFAEFSSSPSNPTFRLAVPDKSAAPFDTLLQIIAPVSLGWAGFAWGGGMIGDPLTLGWPNGNKVTVSSRWATDRTVPAAYRGATYTTLSSSKNATHWSLEVVCSGCSSWSGGKLSTTDINTFAWAVSKNAVSQPASNASSFSIHTNVGMFTVDPGVAKVSQSSFDQYVAAQKAAPKLA</sequence>
<gene>
    <name evidence="3" type="ORF">QBC46DRAFT_397739</name>
</gene>
<evidence type="ECO:0000259" key="2">
    <source>
        <dbReference type="SMART" id="SM00664"/>
    </source>
</evidence>
<keyword evidence="4" id="KW-1185">Reference proteome</keyword>
<dbReference type="SUPFAM" id="SSF49344">
    <property type="entry name" value="CBD9-like"/>
    <property type="match status" value="1"/>
</dbReference>
<dbReference type="InterPro" id="IPR005018">
    <property type="entry name" value="DOMON_domain"/>
</dbReference>
<dbReference type="PANTHER" id="PTHR47797">
    <property type="entry name" value="DEHYDROGENASE, PUTATIVE (AFU_ORTHOLOGUE AFUA_8G05805)-RELATED"/>
    <property type="match status" value="1"/>
</dbReference>
<evidence type="ECO:0000313" key="4">
    <source>
        <dbReference type="Proteomes" id="UP001303473"/>
    </source>
</evidence>
<proteinExistence type="predicted"/>
<dbReference type="Pfam" id="PF16010">
    <property type="entry name" value="CDH-cyt"/>
    <property type="match status" value="1"/>
</dbReference>
<evidence type="ECO:0000256" key="1">
    <source>
        <dbReference type="SAM" id="SignalP"/>
    </source>
</evidence>
<feature type="domain" description="DOMON" evidence="2">
    <location>
        <begin position="89"/>
        <end position="176"/>
    </location>
</feature>
<dbReference type="EMBL" id="MU853928">
    <property type="protein sequence ID" value="KAK3935320.1"/>
    <property type="molecule type" value="Genomic_DNA"/>
</dbReference>
<protein>
    <submittedName>
        <fullName evidence="3">Cellobiose dehydrogenase</fullName>
    </submittedName>
</protein>
<dbReference type="InterPro" id="IPR015920">
    <property type="entry name" value="Cellobiose_DH-like_cyt"/>
</dbReference>
<dbReference type="Gene3D" id="2.60.40.1210">
    <property type="entry name" value="Cellobiose dehydrogenase, cytochrome domain"/>
    <property type="match status" value="1"/>
</dbReference>
<dbReference type="SMART" id="SM00664">
    <property type="entry name" value="DoH"/>
    <property type="match status" value="1"/>
</dbReference>
<dbReference type="AlphaFoldDB" id="A0AAN6MXH5"/>
<name>A0AAN6MXH5_9PEZI</name>
<comment type="caution">
    <text evidence="3">The sequence shown here is derived from an EMBL/GenBank/DDBJ whole genome shotgun (WGS) entry which is preliminary data.</text>
</comment>
<dbReference type="Proteomes" id="UP001303473">
    <property type="component" value="Unassembled WGS sequence"/>
</dbReference>
<keyword evidence="1" id="KW-0732">Signal</keyword>
<evidence type="ECO:0000313" key="3">
    <source>
        <dbReference type="EMBL" id="KAK3935320.1"/>
    </source>
</evidence>